<protein>
    <submittedName>
        <fullName evidence="1">Uncharacterized protein</fullName>
    </submittedName>
</protein>
<feature type="non-terminal residue" evidence="1">
    <location>
        <position position="84"/>
    </location>
</feature>
<organism evidence="1">
    <name type="scientific">marine metagenome</name>
    <dbReference type="NCBI Taxonomy" id="408172"/>
    <lineage>
        <taxon>unclassified sequences</taxon>
        <taxon>metagenomes</taxon>
        <taxon>ecological metagenomes</taxon>
    </lineage>
</organism>
<sequence length="84" mass="8915">MKIASFHINGKDSYGIVVEDGLVDVGSKLGADLPDVRSVLDADALDTIGDVAIGQSADYNFSEVKFLPPITNPDMIICIGANYK</sequence>
<evidence type="ECO:0000313" key="1">
    <source>
        <dbReference type="EMBL" id="SVD13011.1"/>
    </source>
</evidence>
<dbReference type="AlphaFoldDB" id="A0A382SVR2"/>
<dbReference type="EMBL" id="UINC01131357">
    <property type="protein sequence ID" value="SVD13011.1"/>
    <property type="molecule type" value="Genomic_DNA"/>
</dbReference>
<name>A0A382SVR2_9ZZZZ</name>
<reference evidence="1" key="1">
    <citation type="submission" date="2018-05" db="EMBL/GenBank/DDBJ databases">
        <authorList>
            <person name="Lanie J.A."/>
            <person name="Ng W.-L."/>
            <person name="Kazmierczak K.M."/>
            <person name="Andrzejewski T.M."/>
            <person name="Davidsen T.M."/>
            <person name="Wayne K.J."/>
            <person name="Tettelin H."/>
            <person name="Glass J.I."/>
            <person name="Rusch D."/>
            <person name="Podicherti R."/>
            <person name="Tsui H.-C.T."/>
            <person name="Winkler M.E."/>
        </authorList>
    </citation>
    <scope>NUCLEOTIDE SEQUENCE</scope>
</reference>
<gene>
    <name evidence="1" type="ORF">METZ01_LOCUS365865</name>
</gene>
<accession>A0A382SVR2</accession>
<proteinExistence type="predicted"/>